<evidence type="ECO:0000313" key="4">
    <source>
        <dbReference type="Proteomes" id="UP000254118"/>
    </source>
</evidence>
<reference evidence="1 3" key="1">
    <citation type="submission" date="2017-06" db="EMBL/GenBank/DDBJ databases">
        <authorList>
            <consortium name="Pathogen Informatics"/>
        </authorList>
    </citation>
    <scope>NUCLEOTIDE SEQUENCE [LARGE SCALE GENOMIC DNA]</scope>
    <source>
        <strain evidence="1 3">NCTC13039</strain>
    </source>
</reference>
<dbReference type="Proteomes" id="UP000254118">
    <property type="component" value="Unassembled WGS sequence"/>
</dbReference>
<dbReference type="AlphaFoldDB" id="A0A239VB67"/>
<dbReference type="InterPro" id="IPR018766">
    <property type="entry name" value="Zinicin_2"/>
</dbReference>
<dbReference type="RefSeq" id="WP_028327566.1">
    <property type="nucleotide sequence ID" value="NZ_JAAFNI010000001.1"/>
</dbReference>
<organism evidence="1 3">
    <name type="scientific">Dermatophilus congolensis</name>
    <dbReference type="NCBI Taxonomy" id="1863"/>
    <lineage>
        <taxon>Bacteria</taxon>
        <taxon>Bacillati</taxon>
        <taxon>Actinomycetota</taxon>
        <taxon>Actinomycetes</taxon>
        <taxon>Micrococcales</taxon>
        <taxon>Dermatophilaceae</taxon>
        <taxon>Dermatophilus</taxon>
    </lineage>
</organism>
<dbReference type="EMBL" id="LT906453">
    <property type="protein sequence ID" value="SNV19216.1"/>
    <property type="molecule type" value="Genomic_DNA"/>
</dbReference>
<name>A0A239VB67_9MICO</name>
<reference evidence="2 4" key="2">
    <citation type="submission" date="2018-06" db="EMBL/GenBank/DDBJ databases">
        <authorList>
            <consortium name="Pathogen Informatics"/>
            <person name="Doyle S."/>
        </authorList>
    </citation>
    <scope>NUCLEOTIDE SEQUENCE [LARGE SCALE GENOMIC DNA]</scope>
    <source>
        <strain evidence="2 4">NCTC7915</strain>
    </source>
</reference>
<dbReference type="GeneID" id="63458927"/>
<dbReference type="InterPro" id="IPR022454">
    <property type="entry name" value="CHP03883_F420-assoc"/>
</dbReference>
<dbReference type="PANTHER" id="PTHR39420">
    <property type="match status" value="1"/>
</dbReference>
<dbReference type="Pfam" id="PF10103">
    <property type="entry name" value="Zincin_2"/>
    <property type="match status" value="1"/>
</dbReference>
<evidence type="ECO:0000313" key="3">
    <source>
        <dbReference type="Proteomes" id="UP000242637"/>
    </source>
</evidence>
<accession>A0A239VB67</accession>
<evidence type="ECO:0000313" key="1">
    <source>
        <dbReference type="EMBL" id="SNV19216.1"/>
    </source>
</evidence>
<dbReference type="NCBIfam" id="TIGR03883">
    <property type="entry name" value="DUF2342_F420"/>
    <property type="match status" value="1"/>
</dbReference>
<evidence type="ECO:0000313" key="2">
    <source>
        <dbReference type="EMBL" id="STD15883.1"/>
    </source>
</evidence>
<dbReference type="EMBL" id="UFYA01000001">
    <property type="protein sequence ID" value="STD15883.1"/>
    <property type="molecule type" value="Genomic_DNA"/>
</dbReference>
<dbReference type="Proteomes" id="UP000242637">
    <property type="component" value="Chromosome 1"/>
</dbReference>
<dbReference type="InterPro" id="IPR042271">
    <property type="entry name" value="Zinicin_2_N"/>
</dbReference>
<dbReference type="SUPFAM" id="SSF55486">
    <property type="entry name" value="Metalloproteases ('zincins'), catalytic domain"/>
    <property type="match status" value="1"/>
</dbReference>
<sequence>MIDWKLAANTARTLTPPGPRVPLTEAKDAVAALRSSATRAHTLVADTARLHTDNEGPDALIIDRGTWIEANINSLAELLDPALDTFTSHNGRRAMSPWARSVSGKAAGTEMGGILAVLATRVLGQYITAYGQPPEAARLLLVAPNVVATEKRLHLNPNDFRLWVCLHEETHRVQFTAIPWLRDHMHNEQTILVDKLTTAAGGPLELVKALATRLPEATHEITQNGPVGIINLVLDLDTRERLDRLNALMTLLEGHADVVMDNVGPRHIPTVTTIRARFDDRRTPTNPIDFLLRRLLGIETKTAQYRDGAAFVRHIHERIGIDGFNTIWTSPETLPTPTEIHNPDIWIARVQP</sequence>
<proteinExistence type="predicted"/>
<gene>
    <name evidence="2" type="ORF">NCTC7915_02437</name>
    <name evidence="1" type="ORF">SAMEA4475696_00657</name>
</gene>
<protein>
    <submittedName>
        <fullName evidence="1">Uncharacterized conserved protein</fullName>
    </submittedName>
</protein>
<dbReference type="Gene3D" id="1.20.150.30">
    <property type="entry name" value="Zincin-like metallopeptidase, N-terminal domain"/>
    <property type="match status" value="1"/>
</dbReference>
<dbReference type="STRING" id="1121387.GCA_000429885_01754"/>
<keyword evidence="3" id="KW-1185">Reference proteome</keyword>
<dbReference type="KEGG" id="dco:SAMEA4475696_0657"/>
<dbReference type="PANTHER" id="PTHR39420:SF1">
    <property type="entry name" value="HYDROLASE"/>
    <property type="match status" value="1"/>
</dbReference>
<dbReference type="NCBIfam" id="TIGR03624">
    <property type="entry name" value="putative hydrolase"/>
    <property type="match status" value="1"/>
</dbReference>
<dbReference type="OrthoDB" id="142939at2"/>